<proteinExistence type="predicted"/>
<reference evidence="2" key="1">
    <citation type="journal article" date="2022" name="bioRxiv">
        <title>Sequencing and chromosome-scale assembly of the giantPleurodeles waltlgenome.</title>
        <authorList>
            <person name="Brown T."/>
            <person name="Elewa A."/>
            <person name="Iarovenko S."/>
            <person name="Subramanian E."/>
            <person name="Araus A.J."/>
            <person name="Petzold A."/>
            <person name="Susuki M."/>
            <person name="Suzuki K.-i.T."/>
            <person name="Hayashi T."/>
            <person name="Toyoda A."/>
            <person name="Oliveira C."/>
            <person name="Osipova E."/>
            <person name="Leigh N.D."/>
            <person name="Simon A."/>
            <person name="Yun M.H."/>
        </authorList>
    </citation>
    <scope>NUCLEOTIDE SEQUENCE</scope>
    <source>
        <strain evidence="2">20211129_DDA</strain>
        <tissue evidence="2">Liver</tissue>
    </source>
</reference>
<feature type="compositionally biased region" description="Low complexity" evidence="1">
    <location>
        <begin position="167"/>
        <end position="176"/>
    </location>
</feature>
<evidence type="ECO:0000256" key="1">
    <source>
        <dbReference type="SAM" id="MobiDB-lite"/>
    </source>
</evidence>
<sequence length="223" mass="22729">MERKGRKSTPPLGKAESSVQRGGPWGPTPMCLGPRQVATGSGPRGSPSWSVPEPGSQLHYRPCGLPHTAHLTWEPGGPPPQGALPSRLLRRPGGSGGDQVFKAARTPQLLQPVPPGRRAAQPGTPGAPFAARGSAVPSIHQGPRSRAQRRLPPGHRCTPGPGQLRQGAGSSESALSGGSGSDGHFLTPAASRERGSASPPLTTSGPPRDGEIAGMVGTAPLGR</sequence>
<evidence type="ECO:0000313" key="3">
    <source>
        <dbReference type="Proteomes" id="UP001066276"/>
    </source>
</evidence>
<organism evidence="2 3">
    <name type="scientific">Pleurodeles waltl</name>
    <name type="common">Iberian ribbed newt</name>
    <dbReference type="NCBI Taxonomy" id="8319"/>
    <lineage>
        <taxon>Eukaryota</taxon>
        <taxon>Metazoa</taxon>
        <taxon>Chordata</taxon>
        <taxon>Craniata</taxon>
        <taxon>Vertebrata</taxon>
        <taxon>Euteleostomi</taxon>
        <taxon>Amphibia</taxon>
        <taxon>Batrachia</taxon>
        <taxon>Caudata</taxon>
        <taxon>Salamandroidea</taxon>
        <taxon>Salamandridae</taxon>
        <taxon>Pleurodelinae</taxon>
        <taxon>Pleurodeles</taxon>
    </lineage>
</organism>
<evidence type="ECO:0000313" key="2">
    <source>
        <dbReference type="EMBL" id="KAJ1131942.1"/>
    </source>
</evidence>
<protein>
    <submittedName>
        <fullName evidence="2">Uncharacterized protein</fullName>
    </submittedName>
</protein>
<feature type="region of interest" description="Disordered" evidence="1">
    <location>
        <begin position="1"/>
        <end position="223"/>
    </location>
</feature>
<gene>
    <name evidence="2" type="ORF">NDU88_010272</name>
</gene>
<name>A0AAV7PXU4_PLEWA</name>
<dbReference type="AlphaFoldDB" id="A0AAV7PXU4"/>
<dbReference type="Proteomes" id="UP001066276">
    <property type="component" value="Chromosome 7"/>
</dbReference>
<keyword evidence="3" id="KW-1185">Reference proteome</keyword>
<dbReference type="EMBL" id="JANPWB010000011">
    <property type="protein sequence ID" value="KAJ1131942.1"/>
    <property type="molecule type" value="Genomic_DNA"/>
</dbReference>
<comment type="caution">
    <text evidence="2">The sequence shown here is derived from an EMBL/GenBank/DDBJ whole genome shotgun (WGS) entry which is preliminary data.</text>
</comment>
<accession>A0AAV7PXU4</accession>